<name>A0A6M0QB41_9BACI</name>
<comment type="subcellular location">
    <subcellularLocation>
        <location evidence="5">Cell membrane</location>
        <topology evidence="5">Multi-pass membrane protein</topology>
    </subcellularLocation>
    <subcellularLocation>
        <location evidence="1">Membrane</location>
        <topology evidence="1">Multi-pass membrane protein</topology>
    </subcellularLocation>
</comment>
<keyword evidence="3 5" id="KW-1133">Transmembrane helix</keyword>
<feature type="transmembrane region" description="Helical" evidence="5">
    <location>
        <begin position="61"/>
        <end position="82"/>
    </location>
</feature>
<comment type="caution">
    <text evidence="5">Lacks conserved residue(s) required for the propagation of feature annotation.</text>
</comment>
<dbReference type="RefSeq" id="WP_163181135.1">
    <property type="nucleotide sequence ID" value="NZ_JAAIWM010000007.1"/>
</dbReference>
<evidence type="ECO:0000313" key="6">
    <source>
        <dbReference type="EMBL" id="NEY73523.1"/>
    </source>
</evidence>
<dbReference type="GO" id="GO:0009977">
    <property type="term" value="F:proton motive force dependent protein transmembrane transporter activity"/>
    <property type="evidence" value="ECO:0007669"/>
    <property type="project" value="TreeGrafter"/>
</dbReference>
<organism evidence="6 7">
    <name type="scientific">Bacillus mesophilus</name>
    <dbReference type="NCBI Taxonomy" id="1808955"/>
    <lineage>
        <taxon>Bacteria</taxon>
        <taxon>Bacillati</taxon>
        <taxon>Bacillota</taxon>
        <taxon>Bacilli</taxon>
        <taxon>Bacillales</taxon>
        <taxon>Bacillaceae</taxon>
        <taxon>Bacillus</taxon>
    </lineage>
</organism>
<keyword evidence="5" id="KW-0811">Translocation</keyword>
<keyword evidence="2 5" id="KW-0812">Transmembrane</keyword>
<evidence type="ECO:0000256" key="2">
    <source>
        <dbReference type="ARBA" id="ARBA00022692"/>
    </source>
</evidence>
<dbReference type="EMBL" id="JAAIWM010000007">
    <property type="protein sequence ID" value="NEY73523.1"/>
    <property type="molecule type" value="Genomic_DNA"/>
</dbReference>
<keyword evidence="5" id="KW-1003">Cell membrane</keyword>
<feature type="transmembrane region" description="Helical" evidence="5">
    <location>
        <begin position="103"/>
        <end position="130"/>
    </location>
</feature>
<feature type="transmembrane region" description="Helical" evidence="5">
    <location>
        <begin position="20"/>
        <end position="41"/>
    </location>
</feature>
<evidence type="ECO:0000256" key="3">
    <source>
        <dbReference type="ARBA" id="ARBA00022989"/>
    </source>
</evidence>
<dbReference type="Pfam" id="PF00902">
    <property type="entry name" value="TatC"/>
    <property type="match status" value="1"/>
</dbReference>
<dbReference type="PRINTS" id="PR01840">
    <property type="entry name" value="TATCFAMILY"/>
</dbReference>
<accession>A0A6M0QB41</accession>
<evidence type="ECO:0000256" key="5">
    <source>
        <dbReference type="HAMAP-Rule" id="MF_00902"/>
    </source>
</evidence>
<comment type="caution">
    <text evidence="6">The sequence shown here is derived from an EMBL/GenBank/DDBJ whole genome shotgun (WGS) entry which is preliminary data.</text>
</comment>
<dbReference type="PANTHER" id="PTHR30371">
    <property type="entry name" value="SEC-INDEPENDENT PROTEIN TRANSLOCASE PROTEIN TATC"/>
    <property type="match status" value="1"/>
</dbReference>
<comment type="subunit">
    <text evidence="5">Forms a complex with TatA.</text>
</comment>
<keyword evidence="7" id="KW-1185">Reference proteome</keyword>
<dbReference type="GO" id="GO:0065002">
    <property type="term" value="P:intracellular protein transmembrane transport"/>
    <property type="evidence" value="ECO:0007669"/>
    <property type="project" value="TreeGrafter"/>
</dbReference>
<comment type="similarity">
    <text evidence="5">Belongs to the TatC family.</text>
</comment>
<feature type="transmembrane region" description="Helical" evidence="5">
    <location>
        <begin position="150"/>
        <end position="176"/>
    </location>
</feature>
<comment type="function">
    <text evidence="5">Part of the twin-arginine translocation (Tat) system that transports large folded proteins containing a characteristic twin-arginine motif in their signal peptide across membranes.</text>
</comment>
<dbReference type="GO" id="GO:0043953">
    <property type="term" value="P:protein transport by the Tat complex"/>
    <property type="evidence" value="ECO:0007669"/>
    <property type="project" value="UniProtKB-UniRule"/>
</dbReference>
<keyword evidence="4 5" id="KW-0472">Membrane</keyword>
<dbReference type="NCBIfam" id="TIGR00945">
    <property type="entry name" value="tatC"/>
    <property type="match status" value="1"/>
</dbReference>
<proteinExistence type="inferred from homology"/>
<dbReference type="HAMAP" id="MF_00902">
    <property type="entry name" value="TatC"/>
    <property type="match status" value="1"/>
</dbReference>
<dbReference type="GO" id="GO:0033281">
    <property type="term" value="C:TAT protein transport complex"/>
    <property type="evidence" value="ECO:0007669"/>
    <property type="project" value="UniProtKB-UniRule"/>
</dbReference>
<keyword evidence="5" id="KW-0813">Transport</keyword>
<feature type="transmembrane region" description="Helical" evidence="5">
    <location>
        <begin position="188"/>
        <end position="206"/>
    </location>
</feature>
<dbReference type="InterPro" id="IPR002033">
    <property type="entry name" value="TatC"/>
</dbReference>
<keyword evidence="5" id="KW-0653">Protein transport</keyword>
<dbReference type="AlphaFoldDB" id="A0A6M0QB41"/>
<evidence type="ECO:0000313" key="7">
    <source>
        <dbReference type="Proteomes" id="UP000481043"/>
    </source>
</evidence>
<dbReference type="PANTHER" id="PTHR30371:SF4">
    <property type="entry name" value="SEC-INDEPENDENT PROTEIN TRANSLOCASE PROTEIN TATCD"/>
    <property type="match status" value="1"/>
</dbReference>
<protein>
    <recommendedName>
        <fullName evidence="5">Sec-independent protein translocase protein TatC</fullName>
    </recommendedName>
</protein>
<evidence type="ECO:0000256" key="4">
    <source>
        <dbReference type="ARBA" id="ARBA00023136"/>
    </source>
</evidence>
<gene>
    <name evidence="5 6" type="primary">tatC</name>
    <name evidence="6" type="ORF">G4D63_17445</name>
</gene>
<reference evidence="6 7" key="1">
    <citation type="submission" date="2020-02" db="EMBL/GenBank/DDBJ databases">
        <title>Bacillus aquiflavi sp. nov., isolated from yellow water of strong flavor Chinese baijiu in Yibin region of China.</title>
        <authorList>
            <person name="Xie J."/>
        </authorList>
    </citation>
    <scope>NUCLEOTIDE SEQUENCE [LARGE SCALE GENOMIC DNA]</scope>
    <source>
        <strain evidence="6 7">SA4</strain>
    </source>
</reference>
<sequence>MQKIQMNFVEHLEELRKRLIITVLAFLISFMISFIFVQDIYQFLVKDLDGKLALLGPGDILWVYMVLAGISGIAITIPVLAYQTWRFVSPALTKNEQRVSLAFIPGLFLLFLTGISFGYFVLFPIVFSFLQSLAGDQFQAFFTVDRYFKFMINLTLPFGFLFEMPAVVMFLTKLGIINPIRLMKARKLSYFVLIVVSVLITPPDLISDILVILPLLLLYEISISLSKFVYKKNISASSMAA</sequence>
<evidence type="ECO:0000256" key="1">
    <source>
        <dbReference type="ARBA" id="ARBA00004141"/>
    </source>
</evidence>
<dbReference type="Proteomes" id="UP000481043">
    <property type="component" value="Unassembled WGS sequence"/>
</dbReference>